<dbReference type="EMBL" id="LATX01002431">
    <property type="protein sequence ID" value="KTB29539.1"/>
    <property type="molecule type" value="Genomic_DNA"/>
</dbReference>
<dbReference type="InterPro" id="IPR045347">
    <property type="entry name" value="HIND"/>
</dbReference>
<dbReference type="InterPro" id="IPR005011">
    <property type="entry name" value="SNU66/SART1"/>
</dbReference>
<keyword evidence="6" id="KW-0175">Coiled coil</keyword>
<sequence>MSMEESISLEETNKIRISLGLKPLTEDAPSTDDKEKQAEQNYARRREQEAKERESKRIADRIAKVRNRKELNASLKGATLGDADGDGDDALQWIKRSKKREKELAKKRLEELDNMDKAIQEEYTERDLEGLKVSHDFDGMEEGEARILTLKDSRILDNEEDELQNVEMAEEERRKKNQELKIKKRDYTGYDDEEFTEGNQGMKRSILAKYDEDIEGPKETGFRLGSSVVSNKVALEQQKHEAAAAVNKSLLSIDYAKNQETVDYLKEGDVGFKKFKSKKKRPSRRAPAEAELADGSEMAVDQAPIVRDLDANFVDDDELQAALARSRRAKIKKPKLTPEELAKKIAQQREEESKTPIKIEDDDVKMENGDEEGGLTFDDTSEFIRNVGNNPIVVKREPKQESVPPAAPEANAQPPSRDVSMAPGDQALDEVEAGEVRVKDEEDEEDEMAMLNAIEDAIKRTEAEEAEEEQKDDGVGTSNEQTFKSGMASTLNILRQQGILAASTSDQKERECTQLQRDLWLAEQRRRVAQRELEKLQARGGNKDQATREYENRLREQQEARENLEAFKAYKPDVNIVYYDEYGRELTPKEAWKALSHKFHGKGSGKMKTEKRLKKIEDEKKKLAMASGDTPLSMNAAFQQRQQKTGQAHFVLSVGNRGAVPQVADFIDTQPLSKGKTEKMKKKKETKNAKAAMESGIMALPTSMSNGGSPGPSGFASVGSTGSPAPRAGFSRISSAAAEPSSQGGSPAPGERSKVAFGFGTKRKAGEEPAGSPPSKRR</sequence>
<gene>
    <name evidence="8" type="ORF">WG66_17910</name>
</gene>
<evidence type="ECO:0008006" key="10">
    <source>
        <dbReference type="Google" id="ProtNLM"/>
    </source>
</evidence>
<feature type="coiled-coil region" evidence="6">
    <location>
        <begin position="505"/>
        <end position="567"/>
    </location>
</feature>
<feature type="region of interest" description="Disordered" evidence="7">
    <location>
        <begin position="276"/>
        <end position="296"/>
    </location>
</feature>
<reference evidence="8 9" key="1">
    <citation type="submission" date="2015-12" db="EMBL/GenBank/DDBJ databases">
        <title>Draft genome sequence of Moniliophthora roreri, the causal agent of frosty pod rot of cacao.</title>
        <authorList>
            <person name="Aime M.C."/>
            <person name="Diaz-Valderrama J.R."/>
            <person name="Kijpornyongpan T."/>
            <person name="Phillips-Mora W."/>
        </authorList>
    </citation>
    <scope>NUCLEOTIDE SEQUENCE [LARGE SCALE GENOMIC DNA]</scope>
    <source>
        <strain evidence="8 9">MCA 2952</strain>
    </source>
</reference>
<evidence type="ECO:0000256" key="6">
    <source>
        <dbReference type="SAM" id="Coils"/>
    </source>
</evidence>
<evidence type="ECO:0000256" key="4">
    <source>
        <dbReference type="ARBA" id="ARBA00023187"/>
    </source>
</evidence>
<comment type="subcellular location">
    <subcellularLocation>
        <location evidence="1">Nucleus</location>
    </subcellularLocation>
</comment>
<feature type="region of interest" description="Disordered" evidence="7">
    <location>
        <begin position="339"/>
        <end position="482"/>
    </location>
</feature>
<dbReference type="GO" id="GO:0000481">
    <property type="term" value="P:maturation of 5S rRNA"/>
    <property type="evidence" value="ECO:0007669"/>
    <property type="project" value="TreeGrafter"/>
</dbReference>
<evidence type="ECO:0000256" key="2">
    <source>
        <dbReference type="ARBA" id="ARBA00006076"/>
    </source>
</evidence>
<comment type="caution">
    <text evidence="8">The sequence shown here is derived from an EMBL/GenBank/DDBJ whole genome shotgun (WGS) entry which is preliminary data.</text>
</comment>
<dbReference type="GO" id="GO:0045292">
    <property type="term" value="P:mRNA cis splicing, via spliceosome"/>
    <property type="evidence" value="ECO:0007669"/>
    <property type="project" value="TreeGrafter"/>
</dbReference>
<feature type="coiled-coil region" evidence="6">
    <location>
        <begin position="156"/>
        <end position="186"/>
    </location>
</feature>
<dbReference type="AlphaFoldDB" id="A0A0W0EZP9"/>
<dbReference type="eggNOG" id="KOG2217">
    <property type="taxonomic scope" value="Eukaryota"/>
</dbReference>
<dbReference type="PANTHER" id="PTHR14152">
    <property type="entry name" value="SQUAMOUS CELL CARCINOMA ANTIGEN RECOGNISED BY CYTOTOXIC T LYMPHOCYTES"/>
    <property type="match status" value="1"/>
</dbReference>
<comment type="similarity">
    <text evidence="2">Belongs to the SNU66/SART1 family.</text>
</comment>
<feature type="compositionally biased region" description="Low complexity" evidence="7">
    <location>
        <begin position="701"/>
        <end position="720"/>
    </location>
</feature>
<feature type="compositionally biased region" description="Basic and acidic residues" evidence="7">
    <location>
        <begin position="31"/>
        <end position="58"/>
    </location>
</feature>
<dbReference type="Pfam" id="PF19252">
    <property type="entry name" value="HIND"/>
    <property type="match status" value="1"/>
</dbReference>
<evidence type="ECO:0000256" key="1">
    <source>
        <dbReference type="ARBA" id="ARBA00004123"/>
    </source>
</evidence>
<evidence type="ECO:0000313" key="9">
    <source>
        <dbReference type="Proteomes" id="UP000054988"/>
    </source>
</evidence>
<evidence type="ECO:0000256" key="3">
    <source>
        <dbReference type="ARBA" id="ARBA00022664"/>
    </source>
</evidence>
<evidence type="ECO:0000313" key="8">
    <source>
        <dbReference type="EMBL" id="KTB29539.1"/>
    </source>
</evidence>
<dbReference type="Pfam" id="PF03343">
    <property type="entry name" value="SART-1"/>
    <property type="match status" value="1"/>
</dbReference>
<protein>
    <recommendedName>
        <fullName evidence="10">SART-1 protein</fullName>
    </recommendedName>
</protein>
<evidence type="ECO:0000256" key="5">
    <source>
        <dbReference type="ARBA" id="ARBA00023242"/>
    </source>
</evidence>
<organism evidence="8 9">
    <name type="scientific">Moniliophthora roreri</name>
    <name type="common">Frosty pod rot fungus</name>
    <name type="synonym">Monilia roreri</name>
    <dbReference type="NCBI Taxonomy" id="221103"/>
    <lineage>
        <taxon>Eukaryota</taxon>
        <taxon>Fungi</taxon>
        <taxon>Dikarya</taxon>
        <taxon>Basidiomycota</taxon>
        <taxon>Agaricomycotina</taxon>
        <taxon>Agaricomycetes</taxon>
        <taxon>Agaricomycetidae</taxon>
        <taxon>Agaricales</taxon>
        <taxon>Marasmiineae</taxon>
        <taxon>Marasmiaceae</taxon>
        <taxon>Moniliophthora</taxon>
    </lineage>
</organism>
<proteinExistence type="inferred from homology"/>
<feature type="region of interest" description="Disordered" evidence="7">
    <location>
        <begin position="671"/>
        <end position="778"/>
    </location>
</feature>
<keyword evidence="3" id="KW-0507">mRNA processing</keyword>
<keyword evidence="4" id="KW-0508">mRNA splicing</keyword>
<dbReference type="GO" id="GO:0046540">
    <property type="term" value="C:U4/U6 x U5 tri-snRNP complex"/>
    <property type="evidence" value="ECO:0007669"/>
    <property type="project" value="InterPro"/>
</dbReference>
<feature type="compositionally biased region" description="Basic and acidic residues" evidence="7">
    <location>
        <begin position="339"/>
        <end position="359"/>
    </location>
</feature>
<keyword evidence="5" id="KW-0539">Nucleus</keyword>
<name>A0A0W0EZP9_MONRR</name>
<dbReference type="Proteomes" id="UP000054988">
    <property type="component" value="Unassembled WGS sequence"/>
</dbReference>
<evidence type="ECO:0000256" key="7">
    <source>
        <dbReference type="SAM" id="MobiDB-lite"/>
    </source>
</evidence>
<feature type="coiled-coil region" evidence="6">
    <location>
        <begin position="95"/>
        <end position="122"/>
    </location>
</feature>
<feature type="region of interest" description="Disordered" evidence="7">
    <location>
        <begin position="18"/>
        <end position="58"/>
    </location>
</feature>
<accession>A0A0W0EZP9</accession>
<dbReference type="PANTHER" id="PTHR14152:SF5">
    <property type="entry name" value="U4_U6.U5 TRI-SNRNP-ASSOCIATED PROTEIN 1"/>
    <property type="match status" value="1"/>
</dbReference>
<feature type="compositionally biased region" description="Acidic residues" evidence="7">
    <location>
        <begin position="360"/>
        <end position="373"/>
    </location>
</feature>